<dbReference type="EMBL" id="FXTC01000013">
    <property type="protein sequence ID" value="SMO93274.1"/>
    <property type="molecule type" value="Genomic_DNA"/>
</dbReference>
<dbReference type="RefSeq" id="WP_142719611.1">
    <property type="nucleotide sequence ID" value="NZ_FXTC01000013.1"/>
</dbReference>
<dbReference type="Proteomes" id="UP000316916">
    <property type="component" value="Unassembled WGS sequence"/>
</dbReference>
<sequence length="90" mass="10665">MTIDHETLTVQYKNKLFTSPKTYLKEETDRIGTKNFEVERHQLGVRYHFSISGSTYSVILIQKESEIRIVDWITKVKADEIAGELKRIWY</sequence>
<accession>A0A521FB48</accession>
<proteinExistence type="predicted"/>
<evidence type="ECO:0000313" key="2">
    <source>
        <dbReference type="Proteomes" id="UP000316916"/>
    </source>
</evidence>
<gene>
    <name evidence="1" type="ORF">SAMN06265171_11342</name>
</gene>
<evidence type="ECO:0000313" key="1">
    <source>
        <dbReference type="EMBL" id="SMO93274.1"/>
    </source>
</evidence>
<name>A0A521FB48_9FLAO</name>
<dbReference type="AlphaFoldDB" id="A0A521FB48"/>
<organism evidence="1 2">
    <name type="scientific">Chryseobacterium rhizoplanae</name>
    <dbReference type="NCBI Taxonomy" id="1609531"/>
    <lineage>
        <taxon>Bacteria</taxon>
        <taxon>Pseudomonadati</taxon>
        <taxon>Bacteroidota</taxon>
        <taxon>Flavobacteriia</taxon>
        <taxon>Flavobacteriales</taxon>
        <taxon>Weeksellaceae</taxon>
        <taxon>Chryseobacterium group</taxon>
        <taxon>Chryseobacterium</taxon>
    </lineage>
</organism>
<reference evidence="1 2" key="1">
    <citation type="submission" date="2017-05" db="EMBL/GenBank/DDBJ databases">
        <authorList>
            <person name="Varghese N."/>
            <person name="Submissions S."/>
        </authorList>
    </citation>
    <scope>NUCLEOTIDE SEQUENCE [LARGE SCALE GENOMIC DNA]</scope>
    <source>
        <strain evidence="1 2">DSM 29371</strain>
    </source>
</reference>
<keyword evidence="2" id="KW-1185">Reference proteome</keyword>
<protein>
    <submittedName>
        <fullName evidence="1">Uncharacterized protein</fullName>
    </submittedName>
</protein>